<dbReference type="RefSeq" id="WP_166177310.1">
    <property type="nucleotide sequence ID" value="NZ_CP045119.1"/>
</dbReference>
<organism evidence="2 3">
    <name type="scientific">Rubrobacter tropicus</name>
    <dbReference type="NCBI Taxonomy" id="2653851"/>
    <lineage>
        <taxon>Bacteria</taxon>
        <taxon>Bacillati</taxon>
        <taxon>Actinomycetota</taxon>
        <taxon>Rubrobacteria</taxon>
        <taxon>Rubrobacterales</taxon>
        <taxon>Rubrobacteraceae</taxon>
        <taxon>Rubrobacter</taxon>
    </lineage>
</organism>
<feature type="transmembrane region" description="Helical" evidence="1">
    <location>
        <begin position="25"/>
        <end position="43"/>
    </location>
</feature>
<sequence length="153" mass="17660">MSLVKVSSLIKRTQHPTLTGKMPGAVYYLAAFAGAFILEFVLANTNVTVFGRGVFAFQQWMELLRGPSMTSVRRRHAQMTKSLQRRMEDTKAEYTEEELQPYFLKSMGTDELRSLEEDAREAGADPKKYKVMQWVERHPDEARSLAERAKRRK</sequence>
<evidence type="ECO:0000256" key="1">
    <source>
        <dbReference type="SAM" id="Phobius"/>
    </source>
</evidence>
<accession>A0A6G8QB91</accession>
<evidence type="ECO:0000313" key="3">
    <source>
        <dbReference type="Proteomes" id="UP000501452"/>
    </source>
</evidence>
<dbReference type="EMBL" id="CP045119">
    <property type="protein sequence ID" value="QIN83746.1"/>
    <property type="molecule type" value="Genomic_DNA"/>
</dbReference>
<dbReference type="KEGG" id="rub:GBA63_14715"/>
<evidence type="ECO:0000313" key="2">
    <source>
        <dbReference type="EMBL" id="QIN83746.1"/>
    </source>
</evidence>
<proteinExistence type="predicted"/>
<keyword evidence="3" id="KW-1185">Reference proteome</keyword>
<dbReference type="Proteomes" id="UP000501452">
    <property type="component" value="Chromosome"/>
</dbReference>
<name>A0A6G8QB91_9ACTN</name>
<keyword evidence="1" id="KW-0472">Membrane</keyword>
<keyword evidence="1" id="KW-0812">Transmembrane</keyword>
<keyword evidence="1" id="KW-1133">Transmembrane helix</keyword>
<protein>
    <submittedName>
        <fullName evidence="2">Uncharacterized protein</fullName>
    </submittedName>
</protein>
<gene>
    <name evidence="2" type="ORF">GBA63_14715</name>
</gene>
<reference evidence="2 3" key="1">
    <citation type="submission" date="2019-10" db="EMBL/GenBank/DDBJ databases">
        <title>Rubrobacter sp nov SCSIO 52090 isolated from a deep-sea sediment in the South China Sea.</title>
        <authorList>
            <person name="Chen R.W."/>
        </authorList>
    </citation>
    <scope>NUCLEOTIDE SEQUENCE [LARGE SCALE GENOMIC DNA]</scope>
    <source>
        <strain evidence="2 3">SCSIO 52909</strain>
    </source>
</reference>
<dbReference type="AlphaFoldDB" id="A0A6G8QB91"/>